<keyword evidence="10 14" id="KW-0460">Magnesium</keyword>
<sequence>MKKYVYMFSEGNEMMRDLLGGKGANLAAMVNLGLPVPQGFTVTTEACNEYYADGKIINDEMKKQIDKCLEKLEKLADKKLGGLENPLLVSVRSGAKFSMPGMMDTILNLGLNDETVEVVAKQTDNRRFAFDSYRRFIQMYSDVVCEVDKELFEAKLTELKNSKGYESDLDITAEDFENIIIPQYKEIFKSQLGREFPQDAKEQLMGAILAVFRSWNNERAIIYRNLNGIPHDLGTAVNVQQMVFGNMGNDSGTGVLFTRNAANGDNHIYGEYLINAQGEDVVAGIRTPQKIAKLEEDMPEIYKQLVEIVKGLEKHYKDMQDCEFTVENGKLYILQTRNGKRTGKAALKIAVDLVHEGLINKYEAMTRVEPDQISQLLHPNFTAEALKSADSVLEGLPASPGAGAGKVYLTAEKVHEKAVAGEKVILVRHETSPEDIQGMVDCEGILTSTGGMTSHAAVVARGMGKCCIVGAKALSIDYEAGTFTIDGKTYPEGTEVSLDGSTGKVYLGVLDSEESELTGDFAELMSWADEIKKLQVRANADSPRDAAVAIKFGAEGIGLCRTEHMFFEGDRIQYVRQMILSDTVEERIKALDELYKFQVEDFRGIYRAMVGLPVTVRLLDPPLHEFLPHTDEEYQVVADKLGKTLEEVKTKGAALKETNPMLGHRGSRLAVTYPEIYNMQVKAIIDAAIDVERELGCTIVPEIMLPLIGSESEIVYVKDNVTKAIEAAIMAKNAKIEYKIGTMIEIPRAALTADEIAKHAEFFSFGTNDLTQMTYGFSRDDIGSFLPEYINRKVIQVDPFVSLDRSGVGQLIEMAATKGRSIRPNIKLGICGEHGGDPESIKFCHKKGLTYVSCSPYRVLIARLAAAQAAAEEIILEHTTDKVLVADK</sequence>
<organism evidence="18 19">
    <name type="scientific">Thomasclavelia spiroformis</name>
    <dbReference type="NCBI Taxonomy" id="29348"/>
    <lineage>
        <taxon>Bacteria</taxon>
        <taxon>Bacillati</taxon>
        <taxon>Bacillota</taxon>
        <taxon>Erysipelotrichia</taxon>
        <taxon>Erysipelotrichales</taxon>
        <taxon>Coprobacillaceae</taxon>
        <taxon>Thomasclavelia</taxon>
    </lineage>
</organism>
<gene>
    <name evidence="18" type="primary">ppdK</name>
    <name evidence="18" type="ORF">KHX14_07165</name>
</gene>
<dbReference type="InterPro" id="IPR002192">
    <property type="entry name" value="PPDK_AMP/ATP-bd"/>
</dbReference>
<dbReference type="Gene3D" id="1.10.189.10">
    <property type="entry name" value="Pyruvate Phosphate Dikinase, domain 2"/>
    <property type="match status" value="1"/>
</dbReference>
<keyword evidence="9" id="KW-0067">ATP-binding</keyword>
<dbReference type="SUPFAM" id="SSF52009">
    <property type="entry name" value="Phosphohistidine domain"/>
    <property type="match status" value="1"/>
</dbReference>
<dbReference type="NCBIfam" id="NF004531">
    <property type="entry name" value="PRK05878.1"/>
    <property type="match status" value="1"/>
</dbReference>
<keyword evidence="7" id="KW-0547">Nucleotide-binding</keyword>
<evidence type="ECO:0000256" key="12">
    <source>
        <dbReference type="PIRSR" id="PIRSR000853-1"/>
    </source>
</evidence>
<evidence type="ECO:0000256" key="1">
    <source>
        <dbReference type="ARBA" id="ARBA00001946"/>
    </source>
</evidence>
<evidence type="ECO:0000256" key="5">
    <source>
        <dbReference type="ARBA" id="ARBA00022679"/>
    </source>
</evidence>
<keyword evidence="18" id="KW-0670">Pyruvate</keyword>
<comment type="catalytic activity">
    <reaction evidence="11">
        <text>pyruvate + phosphate + ATP = phosphoenolpyruvate + AMP + diphosphate + H(+)</text>
        <dbReference type="Rhea" id="RHEA:10756"/>
        <dbReference type="ChEBI" id="CHEBI:15361"/>
        <dbReference type="ChEBI" id="CHEBI:15378"/>
        <dbReference type="ChEBI" id="CHEBI:30616"/>
        <dbReference type="ChEBI" id="CHEBI:33019"/>
        <dbReference type="ChEBI" id="CHEBI:43474"/>
        <dbReference type="ChEBI" id="CHEBI:58702"/>
        <dbReference type="ChEBI" id="CHEBI:456215"/>
        <dbReference type="EC" id="2.7.9.1"/>
    </reaction>
</comment>
<keyword evidence="5 18" id="KW-0808">Transferase</keyword>
<evidence type="ECO:0000256" key="7">
    <source>
        <dbReference type="ARBA" id="ARBA00022741"/>
    </source>
</evidence>
<dbReference type="PIRSF" id="PIRSF000853">
    <property type="entry name" value="PPDK"/>
    <property type="match status" value="1"/>
</dbReference>
<dbReference type="PANTHER" id="PTHR22931:SF9">
    <property type="entry name" value="PYRUVATE, PHOSPHATE DIKINASE 1, CHLOROPLASTIC"/>
    <property type="match status" value="1"/>
</dbReference>
<evidence type="ECO:0000313" key="19">
    <source>
        <dbReference type="Proteomes" id="UP000751224"/>
    </source>
</evidence>
<keyword evidence="6 14" id="KW-0479">Metal-binding</keyword>
<comment type="caution">
    <text evidence="18">The sequence shown here is derived from an EMBL/GenBank/DDBJ whole genome shotgun (WGS) entry which is preliminary data.</text>
</comment>
<dbReference type="PROSITE" id="PS00742">
    <property type="entry name" value="PEP_ENZYMES_2"/>
    <property type="match status" value="1"/>
</dbReference>
<dbReference type="NCBIfam" id="TIGR01828">
    <property type="entry name" value="pyru_phos_dikin"/>
    <property type="match status" value="1"/>
</dbReference>
<feature type="domain" description="PEP-utilising enzyme C-terminal" evidence="17">
    <location>
        <begin position="518"/>
        <end position="869"/>
    </location>
</feature>
<dbReference type="SUPFAM" id="SSF51621">
    <property type="entry name" value="Phosphoenolpyruvate/pyruvate domain"/>
    <property type="match status" value="1"/>
</dbReference>
<dbReference type="Gene3D" id="3.50.30.10">
    <property type="entry name" value="Phosphohistidine domain"/>
    <property type="match status" value="1"/>
</dbReference>
<name>A0A943EIW9_9FIRM</name>
<feature type="binding site" evidence="13">
    <location>
        <position position="767"/>
    </location>
    <ligand>
        <name>substrate</name>
    </ligand>
</feature>
<dbReference type="GO" id="GO:0016301">
    <property type="term" value="F:kinase activity"/>
    <property type="evidence" value="ECO:0007669"/>
    <property type="project" value="UniProtKB-UniRule"/>
</dbReference>
<dbReference type="Gene3D" id="3.20.20.60">
    <property type="entry name" value="Phosphoenolpyruvate-binding domains"/>
    <property type="match status" value="1"/>
</dbReference>
<dbReference type="SUPFAM" id="SSF56059">
    <property type="entry name" value="Glutathione synthetase ATP-binding domain-like"/>
    <property type="match status" value="1"/>
</dbReference>
<dbReference type="InterPro" id="IPR018274">
    <property type="entry name" value="PEP_util_AS"/>
</dbReference>
<dbReference type="GO" id="GO:0046872">
    <property type="term" value="F:metal ion binding"/>
    <property type="evidence" value="ECO:0007669"/>
    <property type="project" value="UniProtKB-UniRule"/>
</dbReference>
<evidence type="ECO:0000256" key="9">
    <source>
        <dbReference type="ARBA" id="ARBA00022840"/>
    </source>
</evidence>
<evidence type="ECO:0000256" key="14">
    <source>
        <dbReference type="PIRSR" id="PIRSR000853-3"/>
    </source>
</evidence>
<evidence type="ECO:0000256" key="3">
    <source>
        <dbReference type="ARBA" id="ARBA00011994"/>
    </source>
</evidence>
<dbReference type="InterPro" id="IPR040442">
    <property type="entry name" value="Pyrv_kinase-like_dom_sf"/>
</dbReference>
<feature type="binding site" evidence="13">
    <location>
        <position position="561"/>
    </location>
    <ligand>
        <name>substrate</name>
    </ligand>
</feature>
<feature type="binding site" evidence="13">
    <location>
        <position position="768"/>
    </location>
    <ligand>
        <name>substrate</name>
    </ligand>
</feature>
<dbReference type="InterPro" id="IPR036637">
    <property type="entry name" value="Phosphohistidine_dom_sf"/>
</dbReference>
<feature type="domain" description="Pyruvate phosphate dikinase AMP/ATP-binding" evidence="16">
    <location>
        <begin position="302"/>
        <end position="351"/>
    </location>
</feature>
<comment type="similarity">
    <text evidence="2 11">Belongs to the PEP-utilizing enzyme family.</text>
</comment>
<feature type="domain" description="Pyruvate phosphate dikinase AMP/ATP-binding" evidence="16">
    <location>
        <begin position="58"/>
        <end position="297"/>
    </location>
</feature>
<dbReference type="InterPro" id="IPR000121">
    <property type="entry name" value="PEP_util_C"/>
</dbReference>
<feature type="binding site" evidence="14">
    <location>
        <position position="745"/>
    </location>
    <ligand>
        <name>Mg(2+)</name>
        <dbReference type="ChEBI" id="CHEBI:18420"/>
    </ligand>
</feature>
<dbReference type="AlphaFoldDB" id="A0A943EIW9"/>
<feature type="domain" description="PEP-utilising enzyme mobile" evidence="15">
    <location>
        <begin position="422"/>
        <end position="503"/>
    </location>
</feature>
<evidence type="ECO:0000256" key="4">
    <source>
        <dbReference type="ARBA" id="ARBA00020138"/>
    </source>
</evidence>
<dbReference type="Pfam" id="PF02896">
    <property type="entry name" value="PEP-utilizers_C"/>
    <property type="match status" value="1"/>
</dbReference>
<dbReference type="GO" id="GO:0005524">
    <property type="term" value="F:ATP binding"/>
    <property type="evidence" value="ECO:0007669"/>
    <property type="project" value="UniProtKB-UniRule"/>
</dbReference>
<dbReference type="RefSeq" id="WP_303887456.1">
    <property type="nucleotide sequence ID" value="NZ_JAGZCC010000039.1"/>
</dbReference>
<feature type="binding site" evidence="13">
    <location>
        <position position="617"/>
    </location>
    <ligand>
        <name>substrate</name>
    </ligand>
</feature>
<evidence type="ECO:0000256" key="8">
    <source>
        <dbReference type="ARBA" id="ARBA00022777"/>
    </source>
</evidence>
<comment type="cofactor">
    <cofactor evidence="1 11 14">
        <name>Mg(2+)</name>
        <dbReference type="ChEBI" id="CHEBI:18420"/>
    </cofactor>
</comment>
<dbReference type="Gene3D" id="1.20.80.30">
    <property type="match status" value="1"/>
</dbReference>
<feature type="binding site" evidence="13">
    <location>
        <position position="745"/>
    </location>
    <ligand>
        <name>substrate</name>
    </ligand>
</feature>
<evidence type="ECO:0000259" key="15">
    <source>
        <dbReference type="Pfam" id="PF00391"/>
    </source>
</evidence>
<dbReference type="InterPro" id="IPR015813">
    <property type="entry name" value="Pyrv/PenolPyrv_kinase-like_dom"/>
</dbReference>
<evidence type="ECO:0000256" key="6">
    <source>
        <dbReference type="ARBA" id="ARBA00022723"/>
    </source>
</evidence>
<dbReference type="Proteomes" id="UP000751224">
    <property type="component" value="Unassembled WGS sequence"/>
</dbReference>
<keyword evidence="8" id="KW-0418">Kinase</keyword>
<feature type="active site" description="Proton donor" evidence="12">
    <location>
        <position position="831"/>
    </location>
</feature>
<protein>
    <recommendedName>
        <fullName evidence="4 11">Pyruvate, phosphate dikinase</fullName>
        <ecNumber evidence="3 11">2.7.9.1</ecNumber>
    </recommendedName>
</protein>
<dbReference type="EMBL" id="JAGZCC010000039">
    <property type="protein sequence ID" value="MBS5588583.1"/>
    <property type="molecule type" value="Genomic_DNA"/>
</dbReference>
<evidence type="ECO:0000259" key="16">
    <source>
        <dbReference type="Pfam" id="PF01326"/>
    </source>
</evidence>
<evidence type="ECO:0000256" key="13">
    <source>
        <dbReference type="PIRSR" id="PIRSR000853-2"/>
    </source>
</evidence>
<dbReference type="EC" id="2.7.9.1" evidence="3 11"/>
<dbReference type="InterPro" id="IPR008279">
    <property type="entry name" value="PEP-util_enz_mobile_dom"/>
</dbReference>
<feature type="binding site" evidence="13">
    <location>
        <position position="766"/>
    </location>
    <ligand>
        <name>substrate</name>
    </ligand>
</feature>
<dbReference type="Pfam" id="PF00391">
    <property type="entry name" value="PEP-utilizers"/>
    <property type="match status" value="1"/>
</dbReference>
<reference evidence="18" key="1">
    <citation type="submission" date="2021-02" db="EMBL/GenBank/DDBJ databases">
        <title>Infant gut strain persistence is associated with maternal origin, phylogeny, and functional potential including surface adhesion and iron acquisition.</title>
        <authorList>
            <person name="Lou Y.C."/>
        </authorList>
    </citation>
    <scope>NUCLEOTIDE SEQUENCE</scope>
    <source>
        <strain evidence="18">L3_108_000G1_dasL3_108_000G1_metabat.metabat.11</strain>
    </source>
</reference>
<evidence type="ECO:0000256" key="2">
    <source>
        <dbReference type="ARBA" id="ARBA00007837"/>
    </source>
</evidence>
<dbReference type="InterPro" id="IPR010121">
    <property type="entry name" value="Pyruvate_phosphate_dikinase"/>
</dbReference>
<dbReference type="InterPro" id="IPR013815">
    <property type="entry name" value="ATP_grasp_subdomain_1"/>
</dbReference>
<accession>A0A943EIW9</accession>
<feature type="binding site" evidence="14">
    <location>
        <position position="769"/>
    </location>
    <ligand>
        <name>Mg(2+)</name>
        <dbReference type="ChEBI" id="CHEBI:18420"/>
    </ligand>
</feature>
<dbReference type="GO" id="GO:0050242">
    <property type="term" value="F:pyruvate, phosphate dikinase activity"/>
    <property type="evidence" value="ECO:0007669"/>
    <property type="project" value="UniProtKB-UniRule"/>
</dbReference>
<dbReference type="PROSITE" id="PS00370">
    <property type="entry name" value="PEP_ENZYMES_PHOS_SITE"/>
    <property type="match status" value="1"/>
</dbReference>
<evidence type="ECO:0000259" key="17">
    <source>
        <dbReference type="Pfam" id="PF02896"/>
    </source>
</evidence>
<feature type="active site" description="Tele-phosphohistidine intermediate" evidence="12">
    <location>
        <position position="455"/>
    </location>
</feature>
<evidence type="ECO:0000256" key="10">
    <source>
        <dbReference type="ARBA" id="ARBA00022842"/>
    </source>
</evidence>
<evidence type="ECO:0000256" key="11">
    <source>
        <dbReference type="PIRNR" id="PIRNR000853"/>
    </source>
</evidence>
<feature type="binding site" evidence="13">
    <location>
        <position position="769"/>
    </location>
    <ligand>
        <name>substrate</name>
    </ligand>
</feature>
<dbReference type="PANTHER" id="PTHR22931">
    <property type="entry name" value="PHOSPHOENOLPYRUVATE DIKINASE-RELATED"/>
    <property type="match status" value="1"/>
</dbReference>
<dbReference type="InterPro" id="IPR023151">
    <property type="entry name" value="PEP_util_CS"/>
</dbReference>
<evidence type="ECO:0000313" key="18">
    <source>
        <dbReference type="EMBL" id="MBS5588583.1"/>
    </source>
</evidence>
<dbReference type="Gene3D" id="3.30.470.20">
    <property type="entry name" value="ATP-grasp fold, B domain"/>
    <property type="match status" value="1"/>
</dbReference>
<dbReference type="Gene3D" id="3.30.1490.20">
    <property type="entry name" value="ATP-grasp fold, A domain"/>
    <property type="match status" value="1"/>
</dbReference>
<proteinExistence type="inferred from homology"/>
<dbReference type="Pfam" id="PF01326">
    <property type="entry name" value="PPDK_N"/>
    <property type="match status" value="2"/>
</dbReference>